<dbReference type="Pfam" id="PF05638">
    <property type="entry name" value="T6SS_HCP"/>
    <property type="match status" value="1"/>
</dbReference>
<dbReference type="PANTHER" id="PTHR34319:SF7">
    <property type="entry name" value="HNH ENDONUCLEASE DOMAIN-CONTAINING PROTEIN"/>
    <property type="match status" value="1"/>
</dbReference>
<dbReference type="SUPFAM" id="SSF141452">
    <property type="entry name" value="Hcp1-like"/>
    <property type="match status" value="1"/>
</dbReference>
<dbReference type="OrthoDB" id="5674026at2"/>
<name>A0A0M2F0B3_9GAMM</name>
<evidence type="ECO:0000313" key="2">
    <source>
        <dbReference type="Proteomes" id="UP000029435"/>
    </source>
</evidence>
<reference evidence="1 2" key="1">
    <citation type="submission" date="2014-08" db="EMBL/GenBank/DDBJ databases">
        <title>Genome sequences of NCPPB Pectobacterium isolates.</title>
        <authorList>
            <person name="Glover R.H."/>
            <person name="Sapp M."/>
            <person name="Elphinstone J."/>
        </authorList>
    </citation>
    <scope>NUCLEOTIDE SEQUENCE [LARGE SCALE GENOMIC DNA]</scope>
    <source>
        <strain evidence="1 2">LMG 21372</strain>
    </source>
</reference>
<dbReference type="Proteomes" id="UP000029435">
    <property type="component" value="Unassembled WGS sequence"/>
</dbReference>
<organism evidence="1 2">
    <name type="scientific">Pectobacterium brasiliense</name>
    <dbReference type="NCBI Taxonomy" id="180957"/>
    <lineage>
        <taxon>Bacteria</taxon>
        <taxon>Pseudomonadati</taxon>
        <taxon>Pseudomonadota</taxon>
        <taxon>Gammaproteobacteria</taxon>
        <taxon>Enterobacterales</taxon>
        <taxon>Pectobacteriaceae</taxon>
        <taxon>Pectobacterium</taxon>
    </lineage>
</organism>
<evidence type="ECO:0000313" key="1">
    <source>
        <dbReference type="EMBL" id="KGA33052.1"/>
    </source>
</evidence>
<protein>
    <submittedName>
        <fullName evidence="1">Hcp</fullName>
    </submittedName>
</protein>
<dbReference type="InterPro" id="IPR036624">
    <property type="entry name" value="Hcp1-lik_sf"/>
</dbReference>
<dbReference type="NCBIfam" id="TIGR03344">
    <property type="entry name" value="VI_effect_Hcp1"/>
    <property type="match status" value="1"/>
</dbReference>
<dbReference type="InterPro" id="IPR052947">
    <property type="entry name" value="T6SS_Hcp1_domain"/>
</dbReference>
<comment type="caution">
    <text evidence="1">The sequence shown here is derived from an EMBL/GenBank/DDBJ whole genome shotgun (WGS) entry which is preliminary data.</text>
</comment>
<dbReference type="Gene3D" id="2.30.110.20">
    <property type="entry name" value="Hcp1-like"/>
    <property type="match status" value="1"/>
</dbReference>
<dbReference type="AlphaFoldDB" id="A0A0M2F0B3"/>
<gene>
    <name evidence="1" type="ORF">KU74_14200</name>
</gene>
<dbReference type="EMBL" id="JQOD01000003">
    <property type="protein sequence ID" value="KGA33052.1"/>
    <property type="molecule type" value="Genomic_DNA"/>
</dbReference>
<dbReference type="RefSeq" id="WP_039316030.1">
    <property type="nucleotide sequence ID" value="NZ_JQOD01000003.1"/>
</dbReference>
<dbReference type="InterPro" id="IPR008514">
    <property type="entry name" value="T6SS_Hcp"/>
</dbReference>
<accession>A0A0M2F0B3</accession>
<proteinExistence type="predicted"/>
<dbReference type="STRING" id="180957.B5S52_13980"/>
<dbReference type="PANTHER" id="PTHR34319">
    <property type="entry name" value="MAJOR EXPORTED PROTEIN"/>
    <property type="match status" value="1"/>
</dbReference>
<sequence>MANIIYLSLNGDKQGLISAGCSTMASIGNLYQSGHEDEIFVYELNTSVMREDNVSFYPLQIRKPIDKSTPLLSQALGDKEKLTCELSLYRTAMAGGNELYFKMKLLGGIISGINAVYPNSLTHNDLQPSESVSFKFHTIEWEHVAARTSSYLFWQDTVM</sequence>